<dbReference type="GO" id="GO:0015074">
    <property type="term" value="P:DNA integration"/>
    <property type="evidence" value="ECO:0007669"/>
    <property type="project" value="InterPro"/>
</dbReference>
<sequence>MCPRSCVLQYSQACTPSVIQAPRQLRNSFRTTTSGQALGRTVVSGFDPAYLVNDPRSHDTCPLHWAPTNYPSQGSLSSTLTSWDLCHCVKVSGIVSVDRFTRWPEAIPLADMTAESVAKALLSGWFARFGCPTDIVTDRGGQFESALFKALFDDCWIPASSNHGVPSSLQWTGGEIPPPI</sequence>
<dbReference type="GO" id="GO:0003676">
    <property type="term" value="F:nucleic acid binding"/>
    <property type="evidence" value="ECO:0007669"/>
    <property type="project" value="InterPro"/>
</dbReference>
<evidence type="ECO:0000313" key="2">
    <source>
        <dbReference type="EMBL" id="CAH4027950.1"/>
    </source>
</evidence>
<reference evidence="2" key="1">
    <citation type="submission" date="2022-05" db="EMBL/GenBank/DDBJ databases">
        <authorList>
            <person name="Okamura Y."/>
        </authorList>
    </citation>
    <scope>NUCLEOTIDE SEQUENCE</scope>
</reference>
<name>A0A9P0T9M1_PIEBR</name>
<protein>
    <recommendedName>
        <fullName evidence="1">Integrase catalytic domain-containing protein</fullName>
    </recommendedName>
</protein>
<dbReference type="Proteomes" id="UP001152562">
    <property type="component" value="Unassembled WGS sequence"/>
</dbReference>
<dbReference type="PANTHER" id="PTHR37984:SF15">
    <property type="entry name" value="INTEGRASE CATALYTIC DOMAIN-CONTAINING PROTEIN"/>
    <property type="match status" value="1"/>
</dbReference>
<dbReference type="PANTHER" id="PTHR37984">
    <property type="entry name" value="PROTEIN CBG26694"/>
    <property type="match status" value="1"/>
</dbReference>
<dbReference type="InterPro" id="IPR036397">
    <property type="entry name" value="RNaseH_sf"/>
</dbReference>
<dbReference type="EMBL" id="CALOZG010000005">
    <property type="protein sequence ID" value="CAH4027950.1"/>
    <property type="molecule type" value="Genomic_DNA"/>
</dbReference>
<accession>A0A9P0T9M1</accession>
<evidence type="ECO:0000259" key="1">
    <source>
        <dbReference type="PROSITE" id="PS50994"/>
    </source>
</evidence>
<feature type="domain" description="Integrase catalytic" evidence="1">
    <location>
        <begin position="63"/>
        <end position="180"/>
    </location>
</feature>
<dbReference type="InterPro" id="IPR012337">
    <property type="entry name" value="RNaseH-like_sf"/>
</dbReference>
<evidence type="ECO:0000313" key="3">
    <source>
        <dbReference type="Proteomes" id="UP001152562"/>
    </source>
</evidence>
<dbReference type="AlphaFoldDB" id="A0A9P0T9M1"/>
<dbReference type="Pfam" id="PF00665">
    <property type="entry name" value="rve"/>
    <property type="match status" value="1"/>
</dbReference>
<dbReference type="SUPFAM" id="SSF53098">
    <property type="entry name" value="Ribonuclease H-like"/>
    <property type="match status" value="1"/>
</dbReference>
<dbReference type="InterPro" id="IPR050951">
    <property type="entry name" value="Retrovirus_Pol_polyprotein"/>
</dbReference>
<keyword evidence="3" id="KW-1185">Reference proteome</keyword>
<proteinExistence type="predicted"/>
<dbReference type="InterPro" id="IPR001584">
    <property type="entry name" value="Integrase_cat-core"/>
</dbReference>
<comment type="caution">
    <text evidence="2">The sequence shown here is derived from an EMBL/GenBank/DDBJ whole genome shotgun (WGS) entry which is preliminary data.</text>
</comment>
<dbReference type="PROSITE" id="PS50994">
    <property type="entry name" value="INTEGRASE"/>
    <property type="match status" value="1"/>
</dbReference>
<dbReference type="Gene3D" id="3.30.420.10">
    <property type="entry name" value="Ribonuclease H-like superfamily/Ribonuclease H"/>
    <property type="match status" value="1"/>
</dbReference>
<gene>
    <name evidence="2" type="ORF">PIBRA_LOCUS4970</name>
</gene>
<organism evidence="2 3">
    <name type="scientific">Pieris brassicae</name>
    <name type="common">White butterfly</name>
    <name type="synonym">Large white butterfly</name>
    <dbReference type="NCBI Taxonomy" id="7116"/>
    <lineage>
        <taxon>Eukaryota</taxon>
        <taxon>Metazoa</taxon>
        <taxon>Ecdysozoa</taxon>
        <taxon>Arthropoda</taxon>
        <taxon>Hexapoda</taxon>
        <taxon>Insecta</taxon>
        <taxon>Pterygota</taxon>
        <taxon>Neoptera</taxon>
        <taxon>Endopterygota</taxon>
        <taxon>Lepidoptera</taxon>
        <taxon>Glossata</taxon>
        <taxon>Ditrysia</taxon>
        <taxon>Papilionoidea</taxon>
        <taxon>Pieridae</taxon>
        <taxon>Pierinae</taxon>
        <taxon>Pieris</taxon>
    </lineage>
</organism>